<keyword evidence="1" id="KW-0812">Transmembrane</keyword>
<proteinExistence type="predicted"/>
<keyword evidence="1" id="KW-1133">Transmembrane helix</keyword>
<feature type="transmembrane region" description="Helical" evidence="1">
    <location>
        <begin position="92"/>
        <end position="112"/>
    </location>
</feature>
<protein>
    <submittedName>
        <fullName evidence="3">PH domain-containing protein</fullName>
    </submittedName>
</protein>
<feature type="transmembrane region" description="Helical" evidence="1">
    <location>
        <begin position="56"/>
        <end position="80"/>
    </location>
</feature>
<reference evidence="3 4" key="1">
    <citation type="submission" date="2024-08" db="EMBL/GenBank/DDBJ databases">
        <title>Whole-genome sequencing of halo(alkali)philic microorganisms from hypersaline lakes.</title>
        <authorList>
            <person name="Sorokin D.Y."/>
            <person name="Merkel A.Y."/>
            <person name="Messina E."/>
            <person name="Yakimov M."/>
        </authorList>
    </citation>
    <scope>NUCLEOTIDE SEQUENCE [LARGE SCALE GENOMIC DNA]</scope>
    <source>
        <strain evidence="3 4">AB-hyl4</strain>
    </source>
</reference>
<dbReference type="Pfam" id="PF03703">
    <property type="entry name" value="bPH_2"/>
    <property type="match status" value="1"/>
</dbReference>
<comment type="caution">
    <text evidence="3">The sequence shown here is derived from an EMBL/GenBank/DDBJ whole genome shotgun (WGS) entry which is preliminary data.</text>
</comment>
<dbReference type="PANTHER" id="PTHR37938:SF1">
    <property type="entry name" value="BLL0215 PROTEIN"/>
    <property type="match status" value="1"/>
</dbReference>
<keyword evidence="1" id="KW-0472">Membrane</keyword>
<dbReference type="EMBL" id="JBGUBD010000002">
    <property type="protein sequence ID" value="MFA9477463.1"/>
    <property type="molecule type" value="Genomic_DNA"/>
</dbReference>
<sequence>MNNSKLKTRNAKLNFAEGAAGQAGQDAAALRAAAMLPTELLQPGEIIILLLKPSPWFILLAPIKTLFMLVLLVIAAGAINNQFGLDIDRRDLILVGVGLVGARLFWSFLEWLSRVYVLTDQRVIRVRGVLRVFVFEAHLREIQHTELLFSLRERPFNLGTLGFATAGTAVSEAYWQMVARPLEVHQRVVETLRRYRR</sequence>
<evidence type="ECO:0000256" key="1">
    <source>
        <dbReference type="SAM" id="Phobius"/>
    </source>
</evidence>
<evidence type="ECO:0000313" key="4">
    <source>
        <dbReference type="Proteomes" id="UP001575105"/>
    </source>
</evidence>
<dbReference type="InterPro" id="IPR005182">
    <property type="entry name" value="YdbS-like_PH"/>
</dbReference>
<accession>A0ABV4U1I2</accession>
<feature type="domain" description="YdbS-like PH" evidence="2">
    <location>
        <begin position="111"/>
        <end position="181"/>
    </location>
</feature>
<gene>
    <name evidence="3" type="ORF">ACERK3_04055</name>
</gene>
<organism evidence="3 4">
    <name type="scientific">Natronomicrosphaera hydrolytica</name>
    <dbReference type="NCBI Taxonomy" id="3242702"/>
    <lineage>
        <taxon>Bacteria</taxon>
        <taxon>Pseudomonadati</taxon>
        <taxon>Planctomycetota</taxon>
        <taxon>Phycisphaerae</taxon>
        <taxon>Phycisphaerales</taxon>
        <taxon>Phycisphaeraceae</taxon>
        <taxon>Natronomicrosphaera</taxon>
    </lineage>
</organism>
<keyword evidence="4" id="KW-1185">Reference proteome</keyword>
<name>A0ABV4U1I2_9BACT</name>
<evidence type="ECO:0000259" key="2">
    <source>
        <dbReference type="Pfam" id="PF03703"/>
    </source>
</evidence>
<dbReference type="RefSeq" id="WP_425344386.1">
    <property type="nucleotide sequence ID" value="NZ_JBGUBD010000002.1"/>
</dbReference>
<dbReference type="PANTHER" id="PTHR37938">
    <property type="entry name" value="BLL0215 PROTEIN"/>
    <property type="match status" value="1"/>
</dbReference>
<dbReference type="Proteomes" id="UP001575105">
    <property type="component" value="Unassembled WGS sequence"/>
</dbReference>
<evidence type="ECO:0000313" key="3">
    <source>
        <dbReference type="EMBL" id="MFA9477463.1"/>
    </source>
</evidence>